<evidence type="ECO:0000313" key="2">
    <source>
        <dbReference type="EMBL" id="KAJ7358310.1"/>
    </source>
</evidence>
<dbReference type="Proteomes" id="UP001218218">
    <property type="component" value="Unassembled WGS sequence"/>
</dbReference>
<proteinExistence type="predicted"/>
<accession>A0AAD7AHA3</accession>
<name>A0AAD7AHA3_9AGAR</name>
<dbReference type="AlphaFoldDB" id="A0AAD7AHA3"/>
<organism evidence="2 3">
    <name type="scientific">Mycena albidolilacea</name>
    <dbReference type="NCBI Taxonomy" id="1033008"/>
    <lineage>
        <taxon>Eukaryota</taxon>
        <taxon>Fungi</taxon>
        <taxon>Dikarya</taxon>
        <taxon>Basidiomycota</taxon>
        <taxon>Agaricomycotina</taxon>
        <taxon>Agaricomycetes</taxon>
        <taxon>Agaricomycetidae</taxon>
        <taxon>Agaricales</taxon>
        <taxon>Marasmiineae</taxon>
        <taxon>Mycenaceae</taxon>
        <taxon>Mycena</taxon>
    </lineage>
</organism>
<sequence length="261" mass="28030">MPSLCDSRPRNHTSHSRSNTSSTAFSSCLIQEVHRIPQDSHAPLQFIPYLYLFSPPSLSPGAPPPPGNWTHTIRLLPPSKTRPAGGIDLVSSGASGSRLDLHLPTTAFKTTRQLHLSPEQLLLARDFLALALPYYASAHPSDIPLHSSTSSSYGGGWPASSPAYTPITHAPLDSFGMTPQVSPLSQADPVRVLVLGPTRLVLAIGLLYLAYASGCRVTQVMRGVLEGDGDAEWCRIIAKDGQMGLSAEDLKSLERVAMNDM</sequence>
<evidence type="ECO:0000256" key="1">
    <source>
        <dbReference type="SAM" id="MobiDB-lite"/>
    </source>
</evidence>
<dbReference type="EMBL" id="JARIHO010000007">
    <property type="protein sequence ID" value="KAJ7358310.1"/>
    <property type="molecule type" value="Genomic_DNA"/>
</dbReference>
<evidence type="ECO:0000313" key="3">
    <source>
        <dbReference type="Proteomes" id="UP001218218"/>
    </source>
</evidence>
<keyword evidence="3" id="KW-1185">Reference proteome</keyword>
<feature type="region of interest" description="Disordered" evidence="1">
    <location>
        <begin position="1"/>
        <end position="21"/>
    </location>
</feature>
<gene>
    <name evidence="2" type="ORF">DFH08DRAFT_848229</name>
</gene>
<protein>
    <submittedName>
        <fullName evidence="2">Uncharacterized protein</fullName>
    </submittedName>
</protein>
<reference evidence="2" key="1">
    <citation type="submission" date="2023-03" db="EMBL/GenBank/DDBJ databases">
        <title>Massive genome expansion in bonnet fungi (Mycena s.s.) driven by repeated elements and novel gene families across ecological guilds.</title>
        <authorList>
            <consortium name="Lawrence Berkeley National Laboratory"/>
            <person name="Harder C.B."/>
            <person name="Miyauchi S."/>
            <person name="Viragh M."/>
            <person name="Kuo A."/>
            <person name="Thoen E."/>
            <person name="Andreopoulos B."/>
            <person name="Lu D."/>
            <person name="Skrede I."/>
            <person name="Drula E."/>
            <person name="Henrissat B."/>
            <person name="Morin E."/>
            <person name="Kohler A."/>
            <person name="Barry K."/>
            <person name="LaButti K."/>
            <person name="Morin E."/>
            <person name="Salamov A."/>
            <person name="Lipzen A."/>
            <person name="Mereny Z."/>
            <person name="Hegedus B."/>
            <person name="Baldrian P."/>
            <person name="Stursova M."/>
            <person name="Weitz H."/>
            <person name="Taylor A."/>
            <person name="Grigoriev I.V."/>
            <person name="Nagy L.G."/>
            <person name="Martin F."/>
            <person name="Kauserud H."/>
        </authorList>
    </citation>
    <scope>NUCLEOTIDE SEQUENCE</scope>
    <source>
        <strain evidence="2">CBHHK002</strain>
    </source>
</reference>
<comment type="caution">
    <text evidence="2">The sequence shown here is derived from an EMBL/GenBank/DDBJ whole genome shotgun (WGS) entry which is preliminary data.</text>
</comment>